<dbReference type="PANTHER" id="PTHR36112:SF1">
    <property type="entry name" value="RIBOSOMAL RNA SMALL SUBUNIT METHYLTRANSFERASE J"/>
    <property type="match status" value="1"/>
</dbReference>
<dbReference type="HAMAP" id="MF_01523">
    <property type="entry name" value="16SrRNA_methyltr_J"/>
    <property type="match status" value="1"/>
</dbReference>
<dbReference type="InterPro" id="IPR007536">
    <property type="entry name" value="16SrRNA_methylTrfase_J"/>
</dbReference>
<protein>
    <submittedName>
        <fullName evidence="1">16S rRNA (Guanine(1516)-N(2))-methyltransferase</fullName>
        <ecNumber evidence="1">2.1.1.242</ecNumber>
    </submittedName>
</protein>
<dbReference type="EMBL" id="UOFS01000051">
    <property type="protein sequence ID" value="VAX02003.1"/>
    <property type="molecule type" value="Genomic_DNA"/>
</dbReference>
<gene>
    <name evidence="1" type="ORF">MNBD_GAMMA22-2603</name>
</gene>
<reference evidence="1" key="1">
    <citation type="submission" date="2018-06" db="EMBL/GenBank/DDBJ databases">
        <authorList>
            <person name="Zhirakovskaya E."/>
        </authorList>
    </citation>
    <scope>NUCLEOTIDE SEQUENCE</scope>
</reference>
<dbReference type="AlphaFoldDB" id="A0A3B1AQ34"/>
<dbReference type="PANTHER" id="PTHR36112">
    <property type="entry name" value="RIBOSOMAL RNA SMALL SUBUNIT METHYLTRANSFERASE J"/>
    <property type="match status" value="1"/>
</dbReference>
<dbReference type="GO" id="GO:0008990">
    <property type="term" value="F:rRNA (guanine-N2-)-methyltransferase activity"/>
    <property type="evidence" value="ECO:0007669"/>
    <property type="project" value="InterPro"/>
</dbReference>
<keyword evidence="1" id="KW-0489">Methyltransferase</keyword>
<dbReference type="Gene3D" id="3.40.50.150">
    <property type="entry name" value="Vaccinia Virus protein VP39"/>
    <property type="match status" value="1"/>
</dbReference>
<proteinExistence type="inferred from homology"/>
<dbReference type="InterPro" id="IPR029063">
    <property type="entry name" value="SAM-dependent_MTases_sf"/>
</dbReference>
<accession>A0A3B1AQ34</accession>
<keyword evidence="1" id="KW-0808">Transferase</keyword>
<dbReference type="SUPFAM" id="SSF53335">
    <property type="entry name" value="S-adenosyl-L-methionine-dependent methyltransferases"/>
    <property type="match status" value="1"/>
</dbReference>
<dbReference type="EC" id="2.1.1.242" evidence="1"/>
<organism evidence="1">
    <name type="scientific">hydrothermal vent metagenome</name>
    <dbReference type="NCBI Taxonomy" id="652676"/>
    <lineage>
        <taxon>unclassified sequences</taxon>
        <taxon>metagenomes</taxon>
        <taxon>ecological metagenomes</taxon>
    </lineage>
</organism>
<dbReference type="Pfam" id="PF04445">
    <property type="entry name" value="SAM_MT"/>
    <property type="match status" value="1"/>
</dbReference>
<name>A0A3B1AQ34_9ZZZZ</name>
<sequence length="258" mass="28357">MANIPTICVSYSDSICRIDAHKFAQSHHLSCVSLANINTKLSLNFTPDYIELRDFETKTSIHVDFISGSTAHRQQYGGGKGQAIAKAIGVKPGKTLPTVLDATAGLAKDAYVIATLGCPVTMVEQSPIVAQLVTDAINRASHDENFIKIQDSGFKLIQQNCLEYLQSITNLPDVIYLDPMYPDRKKSALVKKNMQILQKLLGNDAAPNALLETALQYAVNRVVVKRPKGAQAISALKPNATIETKKTRYDIYFTFKNN</sequence>
<evidence type="ECO:0000313" key="1">
    <source>
        <dbReference type="EMBL" id="VAX02003.1"/>
    </source>
</evidence>